<dbReference type="EMBL" id="JABVXQ010000012">
    <property type="protein sequence ID" value="KAF6084269.1"/>
    <property type="molecule type" value="Genomic_DNA"/>
</dbReference>
<evidence type="ECO:0000313" key="1">
    <source>
        <dbReference type="EMBL" id="KAF6084269.1"/>
    </source>
</evidence>
<proteinExistence type="predicted"/>
<gene>
    <name evidence="1" type="ORF">HJG60_008548</name>
</gene>
<accession>A0A833Z101</accession>
<reference evidence="1 2" key="1">
    <citation type="journal article" date="2020" name="Nature">
        <title>Six reference-quality genomes reveal evolution of bat adaptations.</title>
        <authorList>
            <person name="Jebb D."/>
            <person name="Huang Z."/>
            <person name="Pippel M."/>
            <person name="Hughes G.M."/>
            <person name="Lavrichenko K."/>
            <person name="Devanna P."/>
            <person name="Winkler S."/>
            <person name="Jermiin L.S."/>
            <person name="Skirmuntt E.C."/>
            <person name="Katzourakis A."/>
            <person name="Burkitt-Gray L."/>
            <person name="Ray D.A."/>
            <person name="Sullivan K.A.M."/>
            <person name="Roscito J.G."/>
            <person name="Kirilenko B.M."/>
            <person name="Davalos L.M."/>
            <person name="Corthals A.P."/>
            <person name="Power M.L."/>
            <person name="Jones G."/>
            <person name="Ransome R.D."/>
            <person name="Dechmann D.K.N."/>
            <person name="Locatelli A.G."/>
            <person name="Puechmaille S.J."/>
            <person name="Fedrigo O."/>
            <person name="Jarvis E.D."/>
            <person name="Hiller M."/>
            <person name="Vernes S.C."/>
            <person name="Myers E.W."/>
            <person name="Teeling E.C."/>
        </authorList>
    </citation>
    <scope>NUCLEOTIDE SEQUENCE [LARGE SCALE GENOMIC DNA]</scope>
    <source>
        <strain evidence="1">Bat1K_MPI-CBG_1</strain>
    </source>
</reference>
<protein>
    <submittedName>
        <fullName evidence="1">Uncharacterized protein</fullName>
    </submittedName>
</protein>
<dbReference type="Proteomes" id="UP000664940">
    <property type="component" value="Unassembled WGS sequence"/>
</dbReference>
<organism evidence="1 2">
    <name type="scientific">Phyllostomus discolor</name>
    <name type="common">pale spear-nosed bat</name>
    <dbReference type="NCBI Taxonomy" id="89673"/>
    <lineage>
        <taxon>Eukaryota</taxon>
        <taxon>Metazoa</taxon>
        <taxon>Chordata</taxon>
        <taxon>Craniata</taxon>
        <taxon>Vertebrata</taxon>
        <taxon>Euteleostomi</taxon>
        <taxon>Mammalia</taxon>
        <taxon>Eutheria</taxon>
        <taxon>Laurasiatheria</taxon>
        <taxon>Chiroptera</taxon>
        <taxon>Yangochiroptera</taxon>
        <taxon>Phyllostomidae</taxon>
        <taxon>Phyllostominae</taxon>
        <taxon>Phyllostomus</taxon>
    </lineage>
</organism>
<comment type="caution">
    <text evidence="1">The sequence shown here is derived from an EMBL/GenBank/DDBJ whole genome shotgun (WGS) entry which is preliminary data.</text>
</comment>
<sequence>MAMTFSPPDSTAIASLHFPNGLGGLGGWPWLHVRLLFLSPFGDSYTSDCHGSCGKTGSLSAFPKTSVTVKAQRWTLVCIWCQGILSVHVVNTLVTMHLVGTMILREEQPGRVWGLTCMQISGRCWKFLNRFRSSEKTLPCGVGRAWL</sequence>
<dbReference type="AlphaFoldDB" id="A0A833Z101"/>
<name>A0A833Z101_9CHIR</name>
<evidence type="ECO:0000313" key="2">
    <source>
        <dbReference type="Proteomes" id="UP000664940"/>
    </source>
</evidence>